<dbReference type="AlphaFoldDB" id="A0A832A313"/>
<feature type="transmembrane region" description="Helical" evidence="6">
    <location>
        <begin position="77"/>
        <end position="100"/>
    </location>
</feature>
<dbReference type="Pfam" id="PF03899">
    <property type="entry name" value="ATP-synt_I"/>
    <property type="match status" value="1"/>
</dbReference>
<evidence type="ECO:0000256" key="1">
    <source>
        <dbReference type="ARBA" id="ARBA00004651"/>
    </source>
</evidence>
<evidence type="ECO:0000256" key="2">
    <source>
        <dbReference type="ARBA" id="ARBA00022475"/>
    </source>
</evidence>
<sequence length="144" mass="15478">MSATIPMDGIRGYYAYQRRLARSGFTGAVTLGLIFYALGYSAIAKGLVLGALFSVLSFVLMAYVLPYQVGVGHKKKTATGVAFVSFVVRLGLMAVPLIIAAKNESFNLWAAIVGLFTVQAAIFVEHFVVKRWAGPDRGKAAEGR</sequence>
<gene>
    <name evidence="7" type="ORF">ENS06_05570</name>
</gene>
<accession>A0A832A313</accession>
<dbReference type="GO" id="GO:0005886">
    <property type="term" value="C:plasma membrane"/>
    <property type="evidence" value="ECO:0007669"/>
    <property type="project" value="UniProtKB-SubCell"/>
</dbReference>
<feature type="transmembrane region" description="Helical" evidence="6">
    <location>
        <begin position="20"/>
        <end position="40"/>
    </location>
</feature>
<feature type="transmembrane region" description="Helical" evidence="6">
    <location>
        <begin position="106"/>
        <end position="129"/>
    </location>
</feature>
<organism evidence="7">
    <name type="scientific">Desulfacinum infernum</name>
    <dbReference type="NCBI Taxonomy" id="35837"/>
    <lineage>
        <taxon>Bacteria</taxon>
        <taxon>Pseudomonadati</taxon>
        <taxon>Thermodesulfobacteriota</taxon>
        <taxon>Syntrophobacteria</taxon>
        <taxon>Syntrophobacterales</taxon>
        <taxon>Syntrophobacteraceae</taxon>
        <taxon>Desulfacinum</taxon>
    </lineage>
</organism>
<keyword evidence="5 6" id="KW-0472">Membrane</keyword>
<evidence type="ECO:0000256" key="3">
    <source>
        <dbReference type="ARBA" id="ARBA00022692"/>
    </source>
</evidence>
<reference evidence="7" key="1">
    <citation type="journal article" date="2020" name="mSystems">
        <title>Genome- and Community-Level Interaction Insights into Carbon Utilization and Element Cycling Functions of Hydrothermarchaeota in Hydrothermal Sediment.</title>
        <authorList>
            <person name="Zhou Z."/>
            <person name="Liu Y."/>
            <person name="Xu W."/>
            <person name="Pan J."/>
            <person name="Luo Z.H."/>
            <person name="Li M."/>
        </authorList>
    </citation>
    <scope>NUCLEOTIDE SEQUENCE [LARGE SCALE GENOMIC DNA]</scope>
    <source>
        <strain evidence="7">SpSt-456</strain>
    </source>
</reference>
<keyword evidence="2" id="KW-1003">Cell membrane</keyword>
<dbReference type="EMBL" id="DSTK01000016">
    <property type="protein sequence ID" value="HFK96777.1"/>
    <property type="molecule type" value="Genomic_DNA"/>
</dbReference>
<proteinExistence type="predicted"/>
<comment type="subcellular location">
    <subcellularLocation>
        <location evidence="1">Cell membrane</location>
        <topology evidence="1">Multi-pass membrane protein</topology>
    </subcellularLocation>
</comment>
<evidence type="ECO:0000256" key="6">
    <source>
        <dbReference type="SAM" id="Phobius"/>
    </source>
</evidence>
<comment type="caution">
    <text evidence="7">The sequence shown here is derived from an EMBL/GenBank/DDBJ whole genome shotgun (WGS) entry which is preliminary data.</text>
</comment>
<protein>
    <submittedName>
        <fullName evidence="7">ATP synthase subunit I</fullName>
    </submittedName>
</protein>
<evidence type="ECO:0000256" key="4">
    <source>
        <dbReference type="ARBA" id="ARBA00022989"/>
    </source>
</evidence>
<evidence type="ECO:0000313" key="7">
    <source>
        <dbReference type="EMBL" id="HFK96777.1"/>
    </source>
</evidence>
<keyword evidence="3 6" id="KW-0812">Transmembrane</keyword>
<name>A0A832A313_9BACT</name>
<keyword evidence="4 6" id="KW-1133">Transmembrane helix</keyword>
<evidence type="ECO:0000256" key="5">
    <source>
        <dbReference type="ARBA" id="ARBA00023136"/>
    </source>
</evidence>
<dbReference type="InterPro" id="IPR005598">
    <property type="entry name" value="ATP_synth_I"/>
</dbReference>
<feature type="transmembrane region" description="Helical" evidence="6">
    <location>
        <begin position="46"/>
        <end position="65"/>
    </location>
</feature>